<dbReference type="Proteomes" id="UP000439903">
    <property type="component" value="Unassembled WGS sequence"/>
</dbReference>
<reference evidence="1 2" key="1">
    <citation type="journal article" date="2019" name="Environ. Microbiol.">
        <title>At the nexus of three kingdoms: the genome of the mycorrhizal fungus Gigaspora margarita provides insights into plant, endobacterial and fungal interactions.</title>
        <authorList>
            <person name="Venice F."/>
            <person name="Ghignone S."/>
            <person name="Salvioli di Fossalunga A."/>
            <person name="Amselem J."/>
            <person name="Novero M."/>
            <person name="Xianan X."/>
            <person name="Sedzielewska Toro K."/>
            <person name="Morin E."/>
            <person name="Lipzen A."/>
            <person name="Grigoriev I.V."/>
            <person name="Henrissat B."/>
            <person name="Martin F.M."/>
            <person name="Bonfante P."/>
        </authorList>
    </citation>
    <scope>NUCLEOTIDE SEQUENCE [LARGE SCALE GENOMIC DNA]</scope>
    <source>
        <strain evidence="1 2">BEG34</strain>
    </source>
</reference>
<evidence type="ECO:0000313" key="1">
    <source>
        <dbReference type="EMBL" id="KAF0550842.1"/>
    </source>
</evidence>
<sequence length="202" mass="23200">MDTFDNPSEILSSSEILLCFIKRTHGGNGESFIKDYVNQWLKLSGLIENHEFRNLLNRLLKLKHVVSLYELIEGQVANLTIDYSHEIHKEELTLKQREKIENLIDFETKQPATIVNGKIVKFSAEGFVTALKRFIYRLFVNQAFEAYKFVIDQIEYHKQVVSSREQQIQSQLNNPEATGLPTPGSQLQGGSFSLIRSIIIKT</sequence>
<proteinExistence type="predicted"/>
<gene>
    <name evidence="1" type="ORF">F8M41_023837</name>
</gene>
<protein>
    <submittedName>
        <fullName evidence="1">E3 ubiquitin-protein ligase</fullName>
    </submittedName>
</protein>
<accession>A0A8H4B0L2</accession>
<keyword evidence="2" id="KW-1185">Reference proteome</keyword>
<name>A0A8H4B0L2_GIGMA</name>
<dbReference type="AlphaFoldDB" id="A0A8H4B0L2"/>
<dbReference type="EMBL" id="WTPW01000080">
    <property type="protein sequence ID" value="KAF0550842.1"/>
    <property type="molecule type" value="Genomic_DNA"/>
</dbReference>
<dbReference type="OrthoDB" id="2386077at2759"/>
<organism evidence="1 2">
    <name type="scientific">Gigaspora margarita</name>
    <dbReference type="NCBI Taxonomy" id="4874"/>
    <lineage>
        <taxon>Eukaryota</taxon>
        <taxon>Fungi</taxon>
        <taxon>Fungi incertae sedis</taxon>
        <taxon>Mucoromycota</taxon>
        <taxon>Glomeromycotina</taxon>
        <taxon>Glomeromycetes</taxon>
        <taxon>Diversisporales</taxon>
        <taxon>Gigasporaceae</taxon>
        <taxon>Gigaspora</taxon>
    </lineage>
</organism>
<evidence type="ECO:0000313" key="2">
    <source>
        <dbReference type="Proteomes" id="UP000439903"/>
    </source>
</evidence>
<comment type="caution">
    <text evidence="1">The sequence shown here is derived from an EMBL/GenBank/DDBJ whole genome shotgun (WGS) entry which is preliminary data.</text>
</comment>